<evidence type="ECO:0000256" key="11">
    <source>
        <dbReference type="ARBA" id="ARBA00055525"/>
    </source>
</evidence>
<comment type="similarity">
    <text evidence="2">Belongs to the phosphatase 2A regulatory subunit B family.</text>
</comment>
<dbReference type="GO" id="GO:0012505">
    <property type="term" value="C:endomembrane system"/>
    <property type="evidence" value="ECO:0007669"/>
    <property type="project" value="UniProtKB-SubCell"/>
</dbReference>
<dbReference type="FunFam" id="2.130.10.10:FF:000189">
    <property type="entry name" value="Protein phosphatase PP2A regulatory subunit B"/>
    <property type="match status" value="1"/>
</dbReference>
<feature type="compositionally biased region" description="Gly residues" evidence="13">
    <location>
        <begin position="431"/>
        <end position="444"/>
    </location>
</feature>
<dbReference type="GO" id="GO:0010972">
    <property type="term" value="P:negative regulation of G2/M transition of mitotic cell cycle"/>
    <property type="evidence" value="ECO:0007669"/>
    <property type="project" value="UniProtKB-ARBA"/>
</dbReference>
<dbReference type="GO" id="GO:1902531">
    <property type="term" value="P:regulation of intracellular signal transduction"/>
    <property type="evidence" value="ECO:0007669"/>
    <property type="project" value="UniProtKB-ARBA"/>
</dbReference>
<dbReference type="GO" id="GO:0000159">
    <property type="term" value="C:protein phosphatase type 2A complex"/>
    <property type="evidence" value="ECO:0007669"/>
    <property type="project" value="InterPro"/>
</dbReference>
<dbReference type="InterPro" id="IPR018067">
    <property type="entry name" value="PP2A_PR55_CS"/>
</dbReference>
<protein>
    <recommendedName>
        <fullName evidence="12">Protein phosphatase PP2A regulatory subunit B</fullName>
    </recommendedName>
</protein>
<dbReference type="Pfam" id="PF08449">
    <property type="entry name" value="UAA"/>
    <property type="match status" value="1"/>
</dbReference>
<feature type="transmembrane region" description="Helical" evidence="14">
    <location>
        <begin position="739"/>
        <end position="760"/>
    </location>
</feature>
<evidence type="ECO:0000256" key="4">
    <source>
        <dbReference type="ARBA" id="ARBA00022553"/>
    </source>
</evidence>
<comment type="caution">
    <text evidence="15">The sequence shown here is derived from an EMBL/GenBank/DDBJ whole genome shotgun (WGS) entry which is preliminary data.</text>
</comment>
<dbReference type="InterPro" id="IPR036322">
    <property type="entry name" value="WD40_repeat_dom_sf"/>
</dbReference>
<feature type="compositionally biased region" description="Polar residues" evidence="13">
    <location>
        <begin position="418"/>
        <end position="429"/>
    </location>
</feature>
<dbReference type="Pfam" id="PF00400">
    <property type="entry name" value="WD40"/>
    <property type="match status" value="1"/>
</dbReference>
<dbReference type="PRINTS" id="PR00600">
    <property type="entry name" value="PP2APR55"/>
</dbReference>
<dbReference type="GO" id="GO:0019888">
    <property type="term" value="F:protein phosphatase regulator activity"/>
    <property type="evidence" value="ECO:0007669"/>
    <property type="project" value="InterPro"/>
</dbReference>
<dbReference type="InterPro" id="IPR001680">
    <property type="entry name" value="WD40_rpt"/>
</dbReference>
<dbReference type="InterPro" id="IPR013657">
    <property type="entry name" value="SCL35B1-4/HUT1"/>
</dbReference>
<organism evidence="15 16">
    <name type="scientific">Fusarium redolens</name>
    <dbReference type="NCBI Taxonomy" id="48865"/>
    <lineage>
        <taxon>Eukaryota</taxon>
        <taxon>Fungi</taxon>
        <taxon>Dikarya</taxon>
        <taxon>Ascomycota</taxon>
        <taxon>Pezizomycotina</taxon>
        <taxon>Sordariomycetes</taxon>
        <taxon>Hypocreomycetidae</taxon>
        <taxon>Hypocreales</taxon>
        <taxon>Nectriaceae</taxon>
        <taxon>Fusarium</taxon>
        <taxon>Fusarium redolens species complex</taxon>
    </lineage>
</organism>
<keyword evidence="10 14" id="KW-0472">Membrane</keyword>
<feature type="transmembrane region" description="Helical" evidence="14">
    <location>
        <begin position="616"/>
        <end position="634"/>
    </location>
</feature>
<dbReference type="SUPFAM" id="SSF50978">
    <property type="entry name" value="WD40 repeat-like"/>
    <property type="match status" value="1"/>
</dbReference>
<dbReference type="FunFam" id="2.130.10.10:FF:000174">
    <property type="entry name" value="Protein phosphatase PP2A regulatory subunit B"/>
    <property type="match status" value="1"/>
</dbReference>
<proteinExistence type="inferred from homology"/>
<keyword evidence="4" id="KW-0597">Phosphoprotein</keyword>
<evidence type="ECO:0000256" key="10">
    <source>
        <dbReference type="ARBA" id="ARBA00023136"/>
    </source>
</evidence>
<keyword evidence="5" id="KW-0853">WD repeat</keyword>
<feature type="transmembrane region" description="Helical" evidence="14">
    <location>
        <begin position="878"/>
        <end position="898"/>
    </location>
</feature>
<evidence type="ECO:0000256" key="12">
    <source>
        <dbReference type="ARBA" id="ARBA00067298"/>
    </source>
</evidence>
<dbReference type="PROSITE" id="PS01025">
    <property type="entry name" value="PR55_2"/>
    <property type="match status" value="1"/>
</dbReference>
<evidence type="ECO:0000256" key="2">
    <source>
        <dbReference type="ARBA" id="ARBA00008259"/>
    </source>
</evidence>
<evidence type="ECO:0000256" key="13">
    <source>
        <dbReference type="SAM" id="MobiDB-lite"/>
    </source>
</evidence>
<dbReference type="PROSITE" id="PS01024">
    <property type="entry name" value="PR55_1"/>
    <property type="match status" value="1"/>
</dbReference>
<dbReference type="NCBIfam" id="TIGR00803">
    <property type="entry name" value="nst"/>
    <property type="match status" value="1"/>
</dbReference>
<keyword evidence="9 14" id="KW-1133">Transmembrane helix</keyword>
<dbReference type="GO" id="GO:0055085">
    <property type="term" value="P:transmembrane transport"/>
    <property type="evidence" value="ECO:0007669"/>
    <property type="project" value="InterPro"/>
</dbReference>
<evidence type="ECO:0000256" key="6">
    <source>
        <dbReference type="ARBA" id="ARBA00022597"/>
    </source>
</evidence>
<dbReference type="RefSeq" id="XP_046057251.1">
    <property type="nucleotide sequence ID" value="XM_046194853.1"/>
</dbReference>
<dbReference type="InterPro" id="IPR015943">
    <property type="entry name" value="WD40/YVTN_repeat-like_dom_sf"/>
</dbReference>
<dbReference type="Gene3D" id="2.130.10.10">
    <property type="entry name" value="YVTN repeat-like/Quinoprotein amine dehydrogenase"/>
    <property type="match status" value="2"/>
</dbReference>
<feature type="transmembrane region" description="Helical" evidence="14">
    <location>
        <begin position="584"/>
        <end position="604"/>
    </location>
</feature>
<reference evidence="15" key="1">
    <citation type="journal article" date="2021" name="Nat. Commun.">
        <title>Genetic determinants of endophytism in the Arabidopsis root mycobiome.</title>
        <authorList>
            <person name="Mesny F."/>
            <person name="Miyauchi S."/>
            <person name="Thiergart T."/>
            <person name="Pickel B."/>
            <person name="Atanasova L."/>
            <person name="Karlsson M."/>
            <person name="Huettel B."/>
            <person name="Barry K.W."/>
            <person name="Haridas S."/>
            <person name="Chen C."/>
            <person name="Bauer D."/>
            <person name="Andreopoulos W."/>
            <person name="Pangilinan J."/>
            <person name="LaButti K."/>
            <person name="Riley R."/>
            <person name="Lipzen A."/>
            <person name="Clum A."/>
            <person name="Drula E."/>
            <person name="Henrissat B."/>
            <person name="Kohler A."/>
            <person name="Grigoriev I.V."/>
            <person name="Martin F.M."/>
            <person name="Hacquard S."/>
        </authorList>
    </citation>
    <scope>NUCLEOTIDE SEQUENCE</scope>
    <source>
        <strain evidence="15">MPI-CAGE-AT-0023</strain>
    </source>
</reference>
<accession>A0A9P9KY40</accession>
<evidence type="ECO:0000256" key="9">
    <source>
        <dbReference type="ARBA" id="ARBA00022989"/>
    </source>
</evidence>
<dbReference type="EMBL" id="JAGMUX010000001">
    <property type="protein sequence ID" value="KAH7270483.1"/>
    <property type="molecule type" value="Genomic_DNA"/>
</dbReference>
<feature type="transmembrane region" description="Helical" evidence="14">
    <location>
        <begin position="706"/>
        <end position="724"/>
    </location>
</feature>
<keyword evidence="8" id="KW-0677">Repeat</keyword>
<dbReference type="GeneID" id="70224807"/>
<keyword evidence="3" id="KW-0813">Transport</keyword>
<comment type="function">
    <text evidence="11">Phosphatase 2A affects a variety of biological processes in the cell such as transcription, cell cycle progression and cellular morphogenesis, and provides an initial identification of critical substrates for this phosphatase. The regulatory subunit may direct the catalytic subunit to distinct, albeit overlapping, subsets of substrates.</text>
</comment>
<keyword evidence="7 14" id="KW-0812">Transmembrane</keyword>
<evidence type="ECO:0000256" key="3">
    <source>
        <dbReference type="ARBA" id="ARBA00022448"/>
    </source>
</evidence>
<name>A0A9P9KY40_FUSRE</name>
<dbReference type="SMART" id="SM00320">
    <property type="entry name" value="WD40"/>
    <property type="match status" value="5"/>
</dbReference>
<evidence type="ECO:0000256" key="1">
    <source>
        <dbReference type="ARBA" id="ARBA00004127"/>
    </source>
</evidence>
<evidence type="ECO:0000313" key="15">
    <source>
        <dbReference type="EMBL" id="KAH7270483.1"/>
    </source>
</evidence>
<keyword evidence="16" id="KW-1185">Reference proteome</keyword>
<dbReference type="InterPro" id="IPR000009">
    <property type="entry name" value="PP2A_PR55"/>
</dbReference>
<sequence length="918" mass="101543">MVDSETNSPTWKFTQCFGDKGDVEDITEADIISTVEFDHTGNYLATGDKGGRVVLFERNETKKTCEYKFHTEFQSHEPEFDYLKSLEIEEKINKIKWCRRQNASHYLLSTNDKTIKLWKVFEKSLKVVAENNLSHDVTPGSIAGGGGAPKPLPSHQFKNAADLKLPRLTHHDTVVAAVPRRTYANAHAYHINSISVNSDGETFISSDDLRINLWNLNIQDQSFNIVDIKPANMEELTEVITAAEFHPMSCNWFMYASSKGTIKLADMRESALCDQHAKRLCSQIATTLFEQEEDPSSRSFFSEIISSISDVRFSHDGRYILSRDYLTVKIWDINMERQPVKTIPIHEHLRPRLCDTYENDSIFDKFEVVFSGDAKNVMTGSYNNNFMIYPSDPDKEVEVVLQADKSAFKAKKVGVPTPINSSTSPTATNGKKGGSRAGSPGGQGQRMRKETDADQIDFNKKILHMSWHPFEDSIAIAATNNPISEGLKLPRPLMQQCSIMQYLPAMDCLCTVWPNEVLVEMATEIPSNILRKRTAAADMTVLEISVRRDSASYEAPVNDLERGSRSSVAQNIANLVAHEVGPSLLTVGVMLSLIFGGCCSNVYALEAIVNFEPSSGTLLTFVQFLFVAVTGFIAQFDKNSRFFLTPNKVPISRWVFNIVLFFTINVLNNHAFSYDISVPVHIILRSGGSITTMAAGYLYGKRYSQTQVVAVVLLTLGVILAAWSDAQAKGTSESSGRPAFSTGLVILFVAQLLSAIMGLYTEATYAKYGPQWKENLFYSHALSLPLFLPFAPSMARTFAHLMTSTPLQLPGIFGSATTKFQIPSQILFLITNVLTQYACIRGVNLLAAASTALTVTIVLNIRKLVSLLLSIWLFGNQLAPGTLLGAIIVFSAGGLYSVGSRKKTPAEKGVSARDNKAS</sequence>
<dbReference type="AlphaFoldDB" id="A0A9P9KY40"/>
<dbReference type="Proteomes" id="UP000720189">
    <property type="component" value="Unassembled WGS sequence"/>
</dbReference>
<evidence type="ECO:0000256" key="7">
    <source>
        <dbReference type="ARBA" id="ARBA00022692"/>
    </source>
</evidence>
<keyword evidence="6" id="KW-0762">Sugar transport</keyword>
<evidence type="ECO:0000256" key="5">
    <source>
        <dbReference type="ARBA" id="ARBA00022574"/>
    </source>
</evidence>
<comment type="subcellular location">
    <subcellularLocation>
        <location evidence="1">Endomembrane system</location>
        <topology evidence="1">Multi-pass membrane protein</topology>
    </subcellularLocation>
</comment>
<evidence type="ECO:0000256" key="8">
    <source>
        <dbReference type="ARBA" id="ARBA00022737"/>
    </source>
</evidence>
<dbReference type="OrthoDB" id="6274823at2759"/>
<dbReference type="PANTHER" id="PTHR11871">
    <property type="entry name" value="PROTEIN PHOSPHATASE PP2A REGULATORY SUBUNIT B"/>
    <property type="match status" value="1"/>
</dbReference>
<feature type="transmembrane region" description="Helical" evidence="14">
    <location>
        <begin position="654"/>
        <end position="672"/>
    </location>
</feature>
<evidence type="ECO:0000313" key="16">
    <source>
        <dbReference type="Proteomes" id="UP000720189"/>
    </source>
</evidence>
<gene>
    <name evidence="15" type="ORF">BKA55DRAFT_588910</name>
</gene>
<feature type="region of interest" description="Disordered" evidence="13">
    <location>
        <begin position="414"/>
        <end position="450"/>
    </location>
</feature>
<evidence type="ECO:0000256" key="14">
    <source>
        <dbReference type="SAM" id="Phobius"/>
    </source>
</evidence>